<evidence type="ECO:0000256" key="1">
    <source>
        <dbReference type="SAM" id="Phobius"/>
    </source>
</evidence>
<evidence type="ECO:0000313" key="3">
    <source>
        <dbReference type="Proteomes" id="UP000237295"/>
    </source>
</evidence>
<feature type="transmembrane region" description="Helical" evidence="1">
    <location>
        <begin position="6"/>
        <end position="27"/>
    </location>
</feature>
<dbReference type="Proteomes" id="UP000237295">
    <property type="component" value="Unassembled WGS sequence"/>
</dbReference>
<keyword evidence="1" id="KW-0812">Transmembrane</keyword>
<dbReference type="InterPro" id="IPR036259">
    <property type="entry name" value="MFS_trans_sf"/>
</dbReference>
<sequence length="98" mass="10267">DPYWLLLSMLGVGFAWASILSLPYALLSDSVPAAKMGVYMGIFNFFIVIPQLVAASALGFVLRVWLGGQPIYALAIGGLSLIVAGVCVVRVPVAQGGQ</sequence>
<gene>
    <name evidence="2" type="ORF">CXB42_27565</name>
</gene>
<name>A0AAE5S1Q9_PSESY</name>
<feature type="non-terminal residue" evidence="2">
    <location>
        <position position="1"/>
    </location>
</feature>
<proteinExistence type="predicted"/>
<organism evidence="2 3">
    <name type="scientific">Pseudomonas syringae pv. syringae</name>
    <dbReference type="NCBI Taxonomy" id="321"/>
    <lineage>
        <taxon>Bacteria</taxon>
        <taxon>Pseudomonadati</taxon>
        <taxon>Pseudomonadota</taxon>
        <taxon>Gammaproteobacteria</taxon>
        <taxon>Pseudomonadales</taxon>
        <taxon>Pseudomonadaceae</taxon>
        <taxon>Pseudomonas</taxon>
        <taxon>Pseudomonas syringae</taxon>
    </lineage>
</organism>
<protein>
    <submittedName>
        <fullName evidence="2">MFS transporter</fullName>
    </submittedName>
</protein>
<dbReference type="SUPFAM" id="SSF103473">
    <property type="entry name" value="MFS general substrate transporter"/>
    <property type="match status" value="1"/>
</dbReference>
<evidence type="ECO:0000313" key="2">
    <source>
        <dbReference type="EMBL" id="POP98506.1"/>
    </source>
</evidence>
<keyword evidence="1" id="KW-0472">Membrane</keyword>
<dbReference type="EMBL" id="NBAQ01000049">
    <property type="protein sequence ID" value="POP98506.1"/>
    <property type="molecule type" value="Genomic_DNA"/>
</dbReference>
<feature type="transmembrane region" description="Helical" evidence="1">
    <location>
        <begin position="71"/>
        <end position="93"/>
    </location>
</feature>
<reference evidence="2 3" key="1">
    <citation type="submission" date="2017-03" db="EMBL/GenBank/DDBJ databases">
        <authorList>
            <person name="Hulin M.T."/>
        </authorList>
    </citation>
    <scope>NUCLEOTIDE SEQUENCE [LARGE SCALE GENOMIC DNA]</scope>
    <source>
        <strain evidence="2 3">5264</strain>
    </source>
</reference>
<dbReference type="Gene3D" id="1.20.1250.20">
    <property type="entry name" value="MFS general substrate transporter like domains"/>
    <property type="match status" value="1"/>
</dbReference>
<feature type="transmembrane region" description="Helical" evidence="1">
    <location>
        <begin position="39"/>
        <end position="65"/>
    </location>
</feature>
<comment type="caution">
    <text evidence="2">The sequence shown here is derived from an EMBL/GenBank/DDBJ whole genome shotgun (WGS) entry which is preliminary data.</text>
</comment>
<accession>A0AAE5S1Q9</accession>
<keyword evidence="1" id="KW-1133">Transmembrane helix</keyword>
<dbReference type="AlphaFoldDB" id="A0AAE5S1Q9"/>